<reference evidence="1 2" key="1">
    <citation type="submission" date="2024-09" db="EMBL/GenBank/DDBJ databases">
        <title>Chromosome-scale assembly of Riccia sorocarpa.</title>
        <authorList>
            <person name="Paukszto L."/>
        </authorList>
    </citation>
    <scope>NUCLEOTIDE SEQUENCE [LARGE SCALE GENOMIC DNA]</scope>
    <source>
        <strain evidence="1">LP-2024</strain>
        <tissue evidence="1">Aerial parts of the thallus</tissue>
    </source>
</reference>
<dbReference type="AlphaFoldDB" id="A0ABD3HYM2"/>
<gene>
    <name evidence="1" type="ORF">R1sor_010634</name>
</gene>
<protein>
    <submittedName>
        <fullName evidence="1">Uncharacterized protein</fullName>
    </submittedName>
</protein>
<sequence length="140" mass="15464">MKHVPALNKNDVKEASRKAFAAIPDLKLAITNLIVLKGICHATASAVLAVYAPDVAPFMSDEAMISALGNARGYTLKRYLVLVKMFHNKTKELTEYHIEHASTAKDLDWSAWNFEKAIWASFVQFKSSNDVAKIKSNAGI</sequence>
<dbReference type="PANTHER" id="PTHR21521:SF0">
    <property type="entry name" value="AMUN, ISOFORM A"/>
    <property type="match status" value="1"/>
</dbReference>
<name>A0ABD3HYM2_9MARC</name>
<proteinExistence type="predicted"/>
<dbReference type="Proteomes" id="UP001633002">
    <property type="component" value="Unassembled WGS sequence"/>
</dbReference>
<organism evidence="1 2">
    <name type="scientific">Riccia sorocarpa</name>
    <dbReference type="NCBI Taxonomy" id="122646"/>
    <lineage>
        <taxon>Eukaryota</taxon>
        <taxon>Viridiplantae</taxon>
        <taxon>Streptophyta</taxon>
        <taxon>Embryophyta</taxon>
        <taxon>Marchantiophyta</taxon>
        <taxon>Marchantiopsida</taxon>
        <taxon>Marchantiidae</taxon>
        <taxon>Marchantiales</taxon>
        <taxon>Ricciaceae</taxon>
        <taxon>Riccia</taxon>
    </lineage>
</organism>
<dbReference type="EMBL" id="JBJQOH010000002">
    <property type="protein sequence ID" value="KAL3696558.1"/>
    <property type="molecule type" value="Genomic_DNA"/>
</dbReference>
<keyword evidence="2" id="KW-1185">Reference proteome</keyword>
<evidence type="ECO:0000313" key="2">
    <source>
        <dbReference type="Proteomes" id="UP001633002"/>
    </source>
</evidence>
<dbReference type="PANTHER" id="PTHR21521">
    <property type="entry name" value="AMUN, ISOFORM A"/>
    <property type="match status" value="1"/>
</dbReference>
<accession>A0ABD3HYM2</accession>
<comment type="caution">
    <text evidence="1">The sequence shown here is derived from an EMBL/GenBank/DDBJ whole genome shotgun (WGS) entry which is preliminary data.</text>
</comment>
<evidence type="ECO:0000313" key="1">
    <source>
        <dbReference type="EMBL" id="KAL3696558.1"/>
    </source>
</evidence>